<accession>A0A0F9ZYB6</accession>
<comment type="caution">
    <text evidence="3">The sequence shown here is derived from an EMBL/GenBank/DDBJ whole genome shotgun (WGS) entry which is preliminary data.</text>
</comment>
<organism evidence="3 4">
    <name type="scientific">Candidatus Woesebacteria bacterium GW2011_GWB1_33_22</name>
    <dbReference type="NCBI Taxonomy" id="1618566"/>
    <lineage>
        <taxon>Bacteria</taxon>
        <taxon>Candidatus Woeseibacteriota</taxon>
    </lineage>
</organism>
<proteinExistence type="inferred from homology"/>
<dbReference type="Proteomes" id="UP000034778">
    <property type="component" value="Unassembled WGS sequence"/>
</dbReference>
<evidence type="ECO:0000313" key="3">
    <source>
        <dbReference type="EMBL" id="KKP43976.1"/>
    </source>
</evidence>
<dbReference type="Gene3D" id="3.40.1440.10">
    <property type="entry name" value="GIY-YIG endonuclease"/>
    <property type="match status" value="1"/>
</dbReference>
<protein>
    <recommendedName>
        <fullName evidence="2">GIY-YIG domain-containing protein</fullName>
    </recommendedName>
</protein>
<feature type="domain" description="GIY-YIG" evidence="2">
    <location>
        <begin position="1"/>
        <end position="74"/>
    </location>
</feature>
<name>A0A0F9ZYB6_9BACT</name>
<evidence type="ECO:0000313" key="4">
    <source>
        <dbReference type="Proteomes" id="UP000034778"/>
    </source>
</evidence>
<dbReference type="InterPro" id="IPR050190">
    <property type="entry name" value="UPF0213_domain"/>
</dbReference>
<dbReference type="EMBL" id="LBOW01000013">
    <property type="protein sequence ID" value="KKP43976.1"/>
    <property type="molecule type" value="Genomic_DNA"/>
</dbReference>
<dbReference type="SMART" id="SM00465">
    <property type="entry name" value="GIYc"/>
    <property type="match status" value="1"/>
</dbReference>
<dbReference type="SUPFAM" id="SSF82771">
    <property type="entry name" value="GIY-YIG endonuclease"/>
    <property type="match status" value="1"/>
</dbReference>
<evidence type="ECO:0000256" key="1">
    <source>
        <dbReference type="ARBA" id="ARBA00007435"/>
    </source>
</evidence>
<dbReference type="InterPro" id="IPR035901">
    <property type="entry name" value="GIY-YIG_endonuc_sf"/>
</dbReference>
<sequence>MWYVYLLLCDQRTFYVGFTTDIVNRIRQHKDKQSFFTKKFSSLKLIYCEKYDSEQLAIAREKQIKGWSRTKKQMLIRGKLGYNTCTEIVDVLLAHENVL</sequence>
<comment type="similarity">
    <text evidence="1">Belongs to the UPF0213 family.</text>
</comment>
<gene>
    <name evidence="3" type="ORF">UR35_C0013G0001</name>
</gene>
<reference evidence="3 4" key="1">
    <citation type="journal article" date="2015" name="Nature">
        <title>rRNA introns, odd ribosomes, and small enigmatic genomes across a large radiation of phyla.</title>
        <authorList>
            <person name="Brown C.T."/>
            <person name="Hug L.A."/>
            <person name="Thomas B.C."/>
            <person name="Sharon I."/>
            <person name="Castelle C.J."/>
            <person name="Singh A."/>
            <person name="Wilkins M.J."/>
            <person name="Williams K.H."/>
            <person name="Banfield J.F."/>
        </authorList>
    </citation>
    <scope>NUCLEOTIDE SEQUENCE [LARGE SCALE GENOMIC DNA]</scope>
</reference>
<dbReference type="AlphaFoldDB" id="A0A0F9ZYB6"/>
<dbReference type="PANTHER" id="PTHR34477">
    <property type="entry name" value="UPF0213 PROTEIN YHBQ"/>
    <property type="match status" value="1"/>
</dbReference>
<dbReference type="Pfam" id="PF01541">
    <property type="entry name" value="GIY-YIG"/>
    <property type="match status" value="1"/>
</dbReference>
<dbReference type="PATRIC" id="fig|1618566.3.peg.888"/>
<dbReference type="InterPro" id="IPR000305">
    <property type="entry name" value="GIY-YIG_endonuc"/>
</dbReference>
<dbReference type="PANTHER" id="PTHR34477:SF5">
    <property type="entry name" value="BSL5627 PROTEIN"/>
    <property type="match status" value="1"/>
</dbReference>
<evidence type="ECO:0000259" key="2">
    <source>
        <dbReference type="PROSITE" id="PS50164"/>
    </source>
</evidence>
<dbReference type="PROSITE" id="PS50164">
    <property type="entry name" value="GIY_YIG"/>
    <property type="match status" value="1"/>
</dbReference>